<dbReference type="Proteomes" id="UP000487268">
    <property type="component" value="Unassembled WGS sequence"/>
</dbReference>
<sequence>MLKYYGLTFLPWITLAVVADIDDRAGAAAGLAVALAVLVLQRRSGQPWGAQILECSTAVYMAALTAFAVSAPDAGILKYGAALAIGWLAVTAWGGLAIGRPFTEGIARRDVTAEVAATGLFRSIVTVIAVVWATGFTLTAIALACVQHWAPHQTALLIAVKVAGFAVPAVFTARYPEAARKRHFAEHGIDEAAYEQAR</sequence>
<proteinExistence type="predicted"/>
<feature type="transmembrane region" description="Helical" evidence="1">
    <location>
        <begin position="52"/>
        <end position="70"/>
    </location>
</feature>
<gene>
    <name evidence="2" type="ORF">ACRB68_48810</name>
</gene>
<accession>A0A7K0C005</accession>
<evidence type="ECO:0000313" key="2">
    <source>
        <dbReference type="EMBL" id="MQY06785.1"/>
    </source>
</evidence>
<reference evidence="2 3" key="1">
    <citation type="submission" date="2019-10" db="EMBL/GenBank/DDBJ databases">
        <title>Actinomadura rubteroloni sp. nov. and Actinomadura macrotermitis sp. nov., isolated from the gut of fungus growing-termite Macrotermes natalensis.</title>
        <authorList>
            <person name="Benndorf R."/>
            <person name="Martin K."/>
            <person name="Kuefner M."/>
            <person name="De Beer W."/>
            <person name="Kaster A.-K."/>
            <person name="Vollmers J."/>
            <person name="Poulsen M."/>
            <person name="Beemelmanns C."/>
        </authorList>
    </citation>
    <scope>NUCLEOTIDE SEQUENCE [LARGE SCALE GENOMIC DNA]</scope>
    <source>
        <strain evidence="2 3">RB68</strain>
    </source>
</reference>
<name>A0A7K0C005_9ACTN</name>
<evidence type="ECO:0000256" key="1">
    <source>
        <dbReference type="SAM" id="Phobius"/>
    </source>
</evidence>
<dbReference type="RefSeq" id="WP_153536237.1">
    <property type="nucleotide sequence ID" value="NZ_WEGH01000003.1"/>
</dbReference>
<dbReference type="EMBL" id="WEGH01000003">
    <property type="protein sequence ID" value="MQY06785.1"/>
    <property type="molecule type" value="Genomic_DNA"/>
</dbReference>
<organism evidence="2 3">
    <name type="scientific">Actinomadura macrotermitis</name>
    <dbReference type="NCBI Taxonomy" id="2585200"/>
    <lineage>
        <taxon>Bacteria</taxon>
        <taxon>Bacillati</taxon>
        <taxon>Actinomycetota</taxon>
        <taxon>Actinomycetes</taxon>
        <taxon>Streptosporangiales</taxon>
        <taxon>Thermomonosporaceae</taxon>
        <taxon>Actinomadura</taxon>
    </lineage>
</organism>
<feature type="transmembrane region" description="Helical" evidence="1">
    <location>
        <begin position="155"/>
        <end position="173"/>
    </location>
</feature>
<feature type="transmembrane region" description="Helical" evidence="1">
    <location>
        <begin position="12"/>
        <end position="40"/>
    </location>
</feature>
<keyword evidence="1" id="KW-0812">Transmembrane</keyword>
<feature type="transmembrane region" description="Helical" evidence="1">
    <location>
        <begin position="76"/>
        <end position="99"/>
    </location>
</feature>
<keyword evidence="1" id="KW-0472">Membrane</keyword>
<evidence type="ECO:0000313" key="3">
    <source>
        <dbReference type="Proteomes" id="UP000487268"/>
    </source>
</evidence>
<keyword evidence="1" id="KW-1133">Transmembrane helix</keyword>
<dbReference type="OrthoDB" id="3870305at2"/>
<protein>
    <submittedName>
        <fullName evidence="2">Uncharacterized protein</fullName>
    </submittedName>
</protein>
<dbReference type="AlphaFoldDB" id="A0A7K0C005"/>
<feature type="transmembrane region" description="Helical" evidence="1">
    <location>
        <begin position="120"/>
        <end position="149"/>
    </location>
</feature>
<comment type="caution">
    <text evidence="2">The sequence shown here is derived from an EMBL/GenBank/DDBJ whole genome shotgun (WGS) entry which is preliminary data.</text>
</comment>
<keyword evidence="3" id="KW-1185">Reference proteome</keyword>